<name>A0ABQ0J5J3_9VIBR</name>
<dbReference type="GO" id="GO:0008763">
    <property type="term" value="F:UDP-N-acetylmuramate-L-alanine ligase activity"/>
    <property type="evidence" value="ECO:0007669"/>
    <property type="project" value="UniProtKB-EC"/>
</dbReference>
<dbReference type="Proteomes" id="UP000029223">
    <property type="component" value="Unassembled WGS sequence"/>
</dbReference>
<reference evidence="2" key="2">
    <citation type="submission" date="2014-09" db="EMBL/GenBank/DDBJ databases">
        <authorList>
            <consortium name="NBRP consortium"/>
            <person name="Sawabe T."/>
            <person name="Meirelles P."/>
            <person name="Nakanishi M."/>
            <person name="Sayaka M."/>
            <person name="Hattori M."/>
            <person name="Ohkuma M."/>
        </authorList>
    </citation>
    <scope>NUCLEOTIDE SEQUENCE [LARGE SCALE GENOMIC DNA]</scope>
    <source>
        <strain evidence="2">JCM 19239</strain>
    </source>
</reference>
<gene>
    <name evidence="1" type="ORF">JCM19239_3030</name>
</gene>
<keyword evidence="2" id="KW-1185">Reference proteome</keyword>
<dbReference type="EMBL" id="BBMS01000002">
    <property type="protein sequence ID" value="GAL24047.1"/>
    <property type="molecule type" value="Genomic_DNA"/>
</dbReference>
<protein>
    <submittedName>
        <fullName evidence="1">UDP-N-acetylmuramate-alanine ligase</fullName>
        <ecNumber evidence="1">6.3.2.8</ecNumber>
    </submittedName>
</protein>
<organism evidence="1 2">
    <name type="scientific">Vibrio variabilis</name>
    <dbReference type="NCBI Taxonomy" id="990271"/>
    <lineage>
        <taxon>Bacteria</taxon>
        <taxon>Pseudomonadati</taxon>
        <taxon>Pseudomonadota</taxon>
        <taxon>Gammaproteobacteria</taxon>
        <taxon>Vibrionales</taxon>
        <taxon>Vibrionaceae</taxon>
        <taxon>Vibrio</taxon>
    </lineage>
</organism>
<dbReference type="EC" id="6.3.2.8" evidence="1"/>
<reference evidence="2" key="1">
    <citation type="submission" date="2014-09" db="EMBL/GenBank/DDBJ databases">
        <title>Vibrio variabilis JCM 19239. (C206) whole genome shotgun sequence.</title>
        <authorList>
            <person name="Sawabe T."/>
            <person name="Meirelles P."/>
            <person name="Nakanishi M."/>
            <person name="Sayaka M."/>
            <person name="Hattori M."/>
            <person name="Ohkuma M."/>
        </authorList>
    </citation>
    <scope>NUCLEOTIDE SEQUENCE [LARGE SCALE GENOMIC DNA]</scope>
    <source>
        <strain evidence="2">JCM 19239</strain>
    </source>
</reference>
<comment type="caution">
    <text evidence="1">The sequence shown here is derived from an EMBL/GenBank/DDBJ whole genome shotgun (WGS) entry which is preliminary data.</text>
</comment>
<accession>A0ABQ0J5J3</accession>
<proteinExistence type="predicted"/>
<sequence length="46" mass="4884">MSGLPSVLSNLLQDGDLVLTQGAGDIGKVAKQLEQMKLNIQVMKNS</sequence>
<dbReference type="InterPro" id="IPR036615">
    <property type="entry name" value="Mur_ligase_C_dom_sf"/>
</dbReference>
<dbReference type="Gene3D" id="3.90.190.20">
    <property type="entry name" value="Mur ligase, C-terminal domain"/>
    <property type="match status" value="1"/>
</dbReference>
<keyword evidence="1" id="KW-0436">Ligase</keyword>
<dbReference type="SUPFAM" id="SSF53244">
    <property type="entry name" value="MurD-like peptide ligases, peptide-binding domain"/>
    <property type="match status" value="1"/>
</dbReference>
<evidence type="ECO:0000313" key="2">
    <source>
        <dbReference type="Proteomes" id="UP000029223"/>
    </source>
</evidence>
<evidence type="ECO:0000313" key="1">
    <source>
        <dbReference type="EMBL" id="GAL24047.1"/>
    </source>
</evidence>